<gene>
    <name evidence="1" type="ORF">KAOT1_11822</name>
</gene>
<dbReference type="AlphaFoldDB" id="A9DIH1"/>
<sequence length="64" mass="7558">MASISVFTCIFLILTNTSFMYKLSDILQNEYVIEYSLKGKDYSESKIYDALRDLNKCLYVKRTR</sequence>
<comment type="caution">
    <text evidence="1">The sequence shown here is derived from an EMBL/GenBank/DDBJ whole genome shotgun (WGS) entry which is preliminary data.</text>
</comment>
<evidence type="ECO:0000313" key="1">
    <source>
        <dbReference type="EMBL" id="EDP97900.1"/>
    </source>
</evidence>
<proteinExistence type="predicted"/>
<protein>
    <submittedName>
        <fullName evidence="1">Uncharacterized protein</fullName>
    </submittedName>
</protein>
<evidence type="ECO:0000313" key="2">
    <source>
        <dbReference type="Proteomes" id="UP000002945"/>
    </source>
</evidence>
<organism evidence="1 2">
    <name type="scientific">Kordia algicida OT-1</name>
    <dbReference type="NCBI Taxonomy" id="391587"/>
    <lineage>
        <taxon>Bacteria</taxon>
        <taxon>Pseudomonadati</taxon>
        <taxon>Bacteroidota</taxon>
        <taxon>Flavobacteriia</taxon>
        <taxon>Flavobacteriales</taxon>
        <taxon>Flavobacteriaceae</taxon>
        <taxon>Kordia</taxon>
    </lineage>
</organism>
<keyword evidence="2" id="KW-1185">Reference proteome</keyword>
<dbReference type="EMBL" id="ABIB01000001">
    <property type="protein sequence ID" value="EDP97900.1"/>
    <property type="molecule type" value="Genomic_DNA"/>
</dbReference>
<reference evidence="1 2" key="1">
    <citation type="journal article" date="2011" name="J. Bacteriol.">
        <title>Genome sequence of the algicidal bacterium Kordia algicida OT-1.</title>
        <authorList>
            <person name="Lee H.S."/>
            <person name="Kang S.G."/>
            <person name="Kwon K.K."/>
            <person name="Lee J.H."/>
            <person name="Kim S.J."/>
        </authorList>
    </citation>
    <scope>NUCLEOTIDE SEQUENCE [LARGE SCALE GENOMIC DNA]</scope>
    <source>
        <strain evidence="1 2">OT-1</strain>
    </source>
</reference>
<dbReference type="HOGENOM" id="CLU_2861922_0_0_10"/>
<accession>A9DIH1</accession>
<name>A9DIH1_9FLAO</name>
<dbReference type="Proteomes" id="UP000002945">
    <property type="component" value="Unassembled WGS sequence"/>
</dbReference>